<dbReference type="EC" id="2.7.1.107" evidence="4"/>
<feature type="binding site" evidence="2">
    <location>
        <begin position="22"/>
        <end position="23"/>
    </location>
    <ligand>
        <name>ATP</name>
        <dbReference type="ChEBI" id="CHEBI:30616"/>
    </ligand>
</feature>
<dbReference type="GO" id="GO:0004143">
    <property type="term" value="F:ATP-dependent diacylglycerol kinase activity"/>
    <property type="evidence" value="ECO:0007669"/>
    <property type="project" value="UniProtKB-EC"/>
</dbReference>
<dbReference type="InterPro" id="IPR036945">
    <property type="entry name" value="DAGK_sf"/>
</dbReference>
<keyword evidence="2" id="KW-0067">ATP-binding</keyword>
<gene>
    <name evidence="4" type="ORF">ABZP26_14835</name>
</gene>
<keyword evidence="3" id="KW-0472">Membrane</keyword>
<dbReference type="Pfam" id="PF01219">
    <property type="entry name" value="DAGK_prokar"/>
    <property type="match status" value="1"/>
</dbReference>
<proteinExistence type="predicted"/>
<keyword evidence="3" id="KW-0812">Transmembrane</keyword>
<accession>A0AB39AUV4</accession>
<keyword evidence="2" id="KW-0547">Nucleotide-binding</keyword>
<reference evidence="4" key="1">
    <citation type="submission" date="2024-07" db="EMBL/GenBank/DDBJ databases">
        <authorList>
            <person name="Jiang Y."/>
            <person name="Qin Q."/>
        </authorList>
    </citation>
    <scope>NUCLEOTIDE SEQUENCE</scope>
    <source>
        <strain evidence="4">SD03</strain>
    </source>
</reference>
<evidence type="ECO:0000256" key="1">
    <source>
        <dbReference type="PIRSR" id="PIRSR600829-2"/>
    </source>
</evidence>
<protein>
    <submittedName>
        <fullName evidence="4">Diacylglycerol kinase</fullName>
        <ecNumber evidence="4">2.7.1.107</ecNumber>
    </submittedName>
</protein>
<keyword evidence="4" id="KW-0808">Transferase</keyword>
<dbReference type="GO" id="GO:0008654">
    <property type="term" value="P:phospholipid biosynthetic process"/>
    <property type="evidence" value="ECO:0007669"/>
    <property type="project" value="InterPro"/>
</dbReference>
<name>A0AB39AUV4_9GAMM</name>
<keyword evidence="3" id="KW-1133">Transmembrane helix</keyword>
<evidence type="ECO:0000256" key="2">
    <source>
        <dbReference type="PIRSR" id="PIRSR600829-3"/>
    </source>
</evidence>
<feature type="transmembrane region" description="Helical" evidence="3">
    <location>
        <begin position="24"/>
        <end position="43"/>
    </location>
</feature>
<organism evidence="4">
    <name type="scientific">Pseudoalteromonas sp. SD03</name>
    <dbReference type="NCBI Taxonomy" id="3231719"/>
    <lineage>
        <taxon>Bacteria</taxon>
        <taxon>Pseudomonadati</taxon>
        <taxon>Pseudomonadota</taxon>
        <taxon>Gammaproteobacteria</taxon>
        <taxon>Alteromonadales</taxon>
        <taxon>Pseudoalteromonadaceae</taxon>
        <taxon>Pseudoalteromonas</taxon>
    </lineage>
</organism>
<keyword evidence="4" id="KW-0418">Kinase</keyword>
<evidence type="ECO:0000313" key="4">
    <source>
        <dbReference type="EMBL" id="XDH89199.1"/>
    </source>
</evidence>
<dbReference type="Gene3D" id="1.10.287.3610">
    <property type="match status" value="1"/>
</dbReference>
<dbReference type="GO" id="GO:0016020">
    <property type="term" value="C:membrane"/>
    <property type="evidence" value="ECO:0007669"/>
    <property type="project" value="InterPro"/>
</dbReference>
<evidence type="ECO:0000256" key="3">
    <source>
        <dbReference type="SAM" id="Phobius"/>
    </source>
</evidence>
<sequence>MAIKALADRISTEINVPSDQAKDIRSAAVTLLLVIMMIILYTFKGYLTVKRLNTAFIVNKLIVMLCF</sequence>
<dbReference type="EMBL" id="CP162514">
    <property type="protein sequence ID" value="XDH89199.1"/>
    <property type="molecule type" value="Genomic_DNA"/>
</dbReference>
<feature type="binding site" evidence="1">
    <location>
        <position position="26"/>
    </location>
    <ligand>
        <name>substrate</name>
    </ligand>
</feature>
<dbReference type="InterPro" id="IPR000829">
    <property type="entry name" value="DAGK"/>
</dbReference>
<dbReference type="AlphaFoldDB" id="A0AB39AUV4"/>
<dbReference type="RefSeq" id="WP_331280066.1">
    <property type="nucleotide sequence ID" value="NZ_CP162514.1"/>
</dbReference>